<dbReference type="Proteomes" id="UP000187209">
    <property type="component" value="Unassembled WGS sequence"/>
</dbReference>
<evidence type="ECO:0000313" key="3">
    <source>
        <dbReference type="Proteomes" id="UP000187209"/>
    </source>
</evidence>
<evidence type="ECO:0000256" key="1">
    <source>
        <dbReference type="SAM" id="Phobius"/>
    </source>
</evidence>
<sequence>MLNREKGLHILRIAGSIFFFLFSVLVLIFAIEIAFLYLTIWGVIITTIYFILAVCLSRNQKLRLATEALFTGLWTINWTITIIYWCYIFPLITDNVYVTFLFHGLPLIFTIGEFCLNDFQILRKYYLIPAIIELLYFILNIITTEVTKSTIYPGINYVNAITYIILIVVLIIFASSLEIGRLLKIKVNRYWRNKTRENNSTFGEQLVFNNMDTSTVQ</sequence>
<feature type="transmembrane region" description="Helical" evidence="1">
    <location>
        <begin position="37"/>
        <end position="56"/>
    </location>
</feature>
<keyword evidence="1" id="KW-0812">Transmembrane</keyword>
<feature type="transmembrane region" description="Helical" evidence="1">
    <location>
        <begin position="163"/>
        <end position="183"/>
    </location>
</feature>
<protein>
    <submittedName>
        <fullName evidence="2">Uncharacterized protein</fullName>
    </submittedName>
</protein>
<accession>A0A1R2B4U0</accession>
<feature type="transmembrane region" description="Helical" evidence="1">
    <location>
        <begin position="12"/>
        <end position="31"/>
    </location>
</feature>
<feature type="transmembrane region" description="Helical" evidence="1">
    <location>
        <begin position="68"/>
        <end position="90"/>
    </location>
</feature>
<keyword evidence="1" id="KW-0472">Membrane</keyword>
<reference evidence="2 3" key="1">
    <citation type="submission" date="2016-11" db="EMBL/GenBank/DDBJ databases">
        <title>The macronuclear genome of Stentor coeruleus: a giant cell with tiny introns.</title>
        <authorList>
            <person name="Slabodnick M."/>
            <person name="Ruby J.G."/>
            <person name="Reiff S.B."/>
            <person name="Swart E.C."/>
            <person name="Gosai S."/>
            <person name="Prabakaran S."/>
            <person name="Witkowska E."/>
            <person name="Larue G.E."/>
            <person name="Fisher S."/>
            <person name="Freeman R.M."/>
            <person name="Gunawardena J."/>
            <person name="Chu W."/>
            <person name="Stover N.A."/>
            <person name="Gregory B.D."/>
            <person name="Nowacki M."/>
            <person name="Derisi J."/>
            <person name="Roy S.W."/>
            <person name="Marshall W.F."/>
            <person name="Sood P."/>
        </authorList>
    </citation>
    <scope>NUCLEOTIDE SEQUENCE [LARGE SCALE GENOMIC DNA]</scope>
    <source>
        <strain evidence="2">WM001</strain>
    </source>
</reference>
<proteinExistence type="predicted"/>
<gene>
    <name evidence="2" type="ORF">SteCoe_29895</name>
</gene>
<organism evidence="2 3">
    <name type="scientific">Stentor coeruleus</name>
    <dbReference type="NCBI Taxonomy" id="5963"/>
    <lineage>
        <taxon>Eukaryota</taxon>
        <taxon>Sar</taxon>
        <taxon>Alveolata</taxon>
        <taxon>Ciliophora</taxon>
        <taxon>Postciliodesmatophora</taxon>
        <taxon>Heterotrichea</taxon>
        <taxon>Heterotrichida</taxon>
        <taxon>Stentoridae</taxon>
        <taxon>Stentor</taxon>
    </lineage>
</organism>
<keyword evidence="3" id="KW-1185">Reference proteome</keyword>
<feature type="transmembrane region" description="Helical" evidence="1">
    <location>
        <begin position="125"/>
        <end position="143"/>
    </location>
</feature>
<name>A0A1R2B4U0_9CILI</name>
<keyword evidence="1" id="KW-1133">Transmembrane helix</keyword>
<evidence type="ECO:0000313" key="2">
    <source>
        <dbReference type="EMBL" id="OMJ71803.1"/>
    </source>
</evidence>
<feature type="transmembrane region" description="Helical" evidence="1">
    <location>
        <begin position="96"/>
        <end position="116"/>
    </location>
</feature>
<comment type="caution">
    <text evidence="2">The sequence shown here is derived from an EMBL/GenBank/DDBJ whole genome shotgun (WGS) entry which is preliminary data.</text>
</comment>
<dbReference type="AlphaFoldDB" id="A0A1R2B4U0"/>
<dbReference type="EMBL" id="MPUH01000955">
    <property type="protein sequence ID" value="OMJ71803.1"/>
    <property type="molecule type" value="Genomic_DNA"/>
</dbReference>